<feature type="domain" description="Transposase IS66 zinc-finger binding" evidence="3">
    <location>
        <begin position="128"/>
        <end position="172"/>
    </location>
</feature>
<accession>A0A3N0I3V4</accession>
<evidence type="ECO:0000313" key="5">
    <source>
        <dbReference type="Proteomes" id="UP000276568"/>
    </source>
</evidence>
<proteinExistence type="predicted"/>
<dbReference type="OrthoDB" id="1643607at2"/>
<dbReference type="Proteomes" id="UP000276568">
    <property type="component" value="Unassembled WGS sequence"/>
</dbReference>
<name>A0A3N0I3V4_9FIRM</name>
<organism evidence="4 5">
    <name type="scientific">Absicoccus porci</name>
    <dbReference type="NCBI Taxonomy" id="2486576"/>
    <lineage>
        <taxon>Bacteria</taxon>
        <taxon>Bacillati</taxon>
        <taxon>Bacillota</taxon>
        <taxon>Erysipelotrichia</taxon>
        <taxon>Erysipelotrichales</taxon>
        <taxon>Erysipelotrichaceae</taxon>
        <taxon>Absicoccus</taxon>
    </lineage>
</organism>
<evidence type="ECO:0000259" key="3">
    <source>
        <dbReference type="Pfam" id="PF13005"/>
    </source>
</evidence>
<dbReference type="Pfam" id="PF03050">
    <property type="entry name" value="DDE_Tnp_IS66"/>
    <property type="match status" value="1"/>
</dbReference>
<comment type="caution">
    <text evidence="4">The sequence shown here is derived from an EMBL/GenBank/DDBJ whole genome shotgun (WGS) entry which is preliminary data.</text>
</comment>
<feature type="domain" description="Transposase IS66 central" evidence="2">
    <location>
        <begin position="192"/>
        <end position="477"/>
    </location>
</feature>
<keyword evidence="5" id="KW-1185">Reference proteome</keyword>
<dbReference type="InterPro" id="IPR024474">
    <property type="entry name" value="Znf_dom_IS66"/>
</dbReference>
<reference evidence="4 5" key="1">
    <citation type="submission" date="2018-11" db="EMBL/GenBank/DDBJ databases">
        <title>Clostridium sp. nov., a member of the family Erysipelotrichaceae isolated from pig faeces.</title>
        <authorList>
            <person name="Chang Y.-H."/>
        </authorList>
    </citation>
    <scope>NUCLEOTIDE SEQUENCE [LARGE SCALE GENOMIC DNA]</scope>
    <source>
        <strain evidence="4 5">YH-panp20</strain>
    </source>
</reference>
<dbReference type="AlphaFoldDB" id="A0A3N0I3V4"/>
<evidence type="ECO:0000259" key="2">
    <source>
        <dbReference type="Pfam" id="PF03050"/>
    </source>
</evidence>
<dbReference type="Pfam" id="PF13005">
    <property type="entry name" value="zf-IS66"/>
    <property type="match status" value="1"/>
</dbReference>
<dbReference type="PANTHER" id="PTHR33678">
    <property type="entry name" value="BLL1576 PROTEIN"/>
    <property type="match status" value="1"/>
</dbReference>
<keyword evidence="1" id="KW-0175">Coiled coil</keyword>
<evidence type="ECO:0000313" key="4">
    <source>
        <dbReference type="EMBL" id="RNM31673.1"/>
    </source>
</evidence>
<protein>
    <submittedName>
        <fullName evidence="4">IS66 family transposase</fullName>
    </submittedName>
</protein>
<dbReference type="InterPro" id="IPR004291">
    <property type="entry name" value="Transposase_IS66_central"/>
</dbReference>
<dbReference type="EMBL" id="RJQC01000001">
    <property type="protein sequence ID" value="RNM31673.1"/>
    <property type="molecule type" value="Genomic_DNA"/>
</dbReference>
<gene>
    <name evidence="4" type="ORF">EDX97_03715</name>
</gene>
<dbReference type="NCBIfam" id="NF033517">
    <property type="entry name" value="transpos_IS66"/>
    <property type="match status" value="1"/>
</dbReference>
<feature type="coiled-coil region" evidence="1">
    <location>
        <begin position="23"/>
        <end position="50"/>
    </location>
</feature>
<sequence>MMKTGQINDQDYKELYLQTKQLYADMMTVYDELKKQVELLQQENFLLKETNEYYRKKLFGTKSETARSLGFEQLSLFDEAETILGENPGYVDITYKRKKKHKKVPGEISAKFKNLPKIKRLLDIPKEDRYCEQCGSEMVRVGEEFVRNELKFTPPKLELVEVYRTTYECRNCRKHGKPHMIKAEVPANVIPHSYASADSVAYIMVQKYVNAVTLYRQEQTWKHLGAELSRATMSSWMVIAAREWLYPLIRRMHSILIDQKYIHADETTVQVLKEKDKKNTSKSYMWVYTTHKYSKTPIRLFDYQPNRKGIQAKEYLEGFSGSLITDAYAGYDQINGVEHCYCWAHLRRYFTDALPKDLKSMNATYPKQAIEKLQKIFHEEALLEDLDAETRQRKRKEIQAPMVEEFFAWIETNKDKVLASSKCGKAFHYALNQKAGLIKYLEDGNIPMTNSIAERAIRPFTVGRKNWLFNGGPQGAKASAAIYSIVETAKARV</sequence>
<evidence type="ECO:0000256" key="1">
    <source>
        <dbReference type="SAM" id="Coils"/>
    </source>
</evidence>
<dbReference type="InterPro" id="IPR052344">
    <property type="entry name" value="Transposase-related"/>
</dbReference>